<evidence type="ECO:0000313" key="1">
    <source>
        <dbReference type="EMBL" id="MBW0476522.1"/>
    </source>
</evidence>
<protein>
    <submittedName>
        <fullName evidence="1">Uncharacterized protein</fullName>
    </submittedName>
</protein>
<proteinExistence type="predicted"/>
<name>A0A9Q3C577_9BASI</name>
<gene>
    <name evidence="1" type="ORF">O181_016237</name>
</gene>
<dbReference type="AlphaFoldDB" id="A0A9Q3C577"/>
<reference evidence="1" key="1">
    <citation type="submission" date="2021-03" db="EMBL/GenBank/DDBJ databases">
        <title>Draft genome sequence of rust myrtle Austropuccinia psidii MF-1, a brazilian biotype.</title>
        <authorList>
            <person name="Quecine M.C."/>
            <person name="Pachon D.M.R."/>
            <person name="Bonatelli M.L."/>
            <person name="Correr F.H."/>
            <person name="Franceschini L.M."/>
            <person name="Leite T.F."/>
            <person name="Margarido G.R.A."/>
            <person name="Almeida C.A."/>
            <person name="Ferrarezi J.A."/>
            <person name="Labate C.A."/>
        </authorList>
    </citation>
    <scope>NUCLEOTIDE SEQUENCE</scope>
    <source>
        <strain evidence="1">MF-1</strain>
    </source>
</reference>
<comment type="caution">
    <text evidence="1">The sequence shown here is derived from an EMBL/GenBank/DDBJ whole genome shotgun (WGS) entry which is preliminary data.</text>
</comment>
<sequence>MFSVDYLRRYSPSPKLSHDVGSTIPNVELAKVQRTENHQDSPSQLVALYSSYSLVLDSTSLDARYSGSMLSHP</sequence>
<dbReference type="EMBL" id="AVOT02004497">
    <property type="protein sequence ID" value="MBW0476522.1"/>
    <property type="molecule type" value="Genomic_DNA"/>
</dbReference>
<accession>A0A9Q3C577</accession>
<keyword evidence="2" id="KW-1185">Reference proteome</keyword>
<evidence type="ECO:0000313" key="2">
    <source>
        <dbReference type="Proteomes" id="UP000765509"/>
    </source>
</evidence>
<organism evidence="1 2">
    <name type="scientific">Austropuccinia psidii MF-1</name>
    <dbReference type="NCBI Taxonomy" id="1389203"/>
    <lineage>
        <taxon>Eukaryota</taxon>
        <taxon>Fungi</taxon>
        <taxon>Dikarya</taxon>
        <taxon>Basidiomycota</taxon>
        <taxon>Pucciniomycotina</taxon>
        <taxon>Pucciniomycetes</taxon>
        <taxon>Pucciniales</taxon>
        <taxon>Sphaerophragmiaceae</taxon>
        <taxon>Austropuccinia</taxon>
    </lineage>
</organism>
<dbReference type="Proteomes" id="UP000765509">
    <property type="component" value="Unassembled WGS sequence"/>
</dbReference>